<dbReference type="PANTHER" id="PTHR37299:SF1">
    <property type="entry name" value="STAGE 0 SPORULATION PROTEIN A HOMOLOG"/>
    <property type="match status" value="1"/>
</dbReference>
<evidence type="ECO:0000313" key="4">
    <source>
        <dbReference type="EMBL" id="VTR27685.1"/>
    </source>
</evidence>
<dbReference type="KEGG" id="stha:NCTC11429_00031"/>
<dbReference type="GO" id="GO:0003677">
    <property type="term" value="F:DNA binding"/>
    <property type="evidence" value="ECO:0007669"/>
    <property type="project" value="InterPro"/>
</dbReference>
<dbReference type="AlphaFoldDB" id="A0A4U9U492"/>
<dbReference type="EMBL" id="LR590484">
    <property type="protein sequence ID" value="VTR27685.1"/>
    <property type="molecule type" value="Genomic_DNA"/>
</dbReference>
<dbReference type="Gene3D" id="3.40.50.2300">
    <property type="match status" value="1"/>
</dbReference>
<dbReference type="InterPro" id="IPR001789">
    <property type="entry name" value="Sig_transdc_resp-reg_receiver"/>
</dbReference>
<dbReference type="SMART" id="SM00850">
    <property type="entry name" value="LytTR"/>
    <property type="match status" value="1"/>
</dbReference>
<dbReference type="SUPFAM" id="SSF52172">
    <property type="entry name" value="CheY-like"/>
    <property type="match status" value="1"/>
</dbReference>
<dbReference type="Pfam" id="PF00072">
    <property type="entry name" value="Response_reg"/>
    <property type="match status" value="1"/>
</dbReference>
<feature type="domain" description="Response regulatory" evidence="2">
    <location>
        <begin position="5"/>
        <end position="116"/>
    </location>
</feature>
<dbReference type="Gene3D" id="2.40.50.1020">
    <property type="entry name" value="LytTr DNA-binding domain"/>
    <property type="match status" value="1"/>
</dbReference>
<reference evidence="4 5" key="1">
    <citation type="submission" date="2019-05" db="EMBL/GenBank/DDBJ databases">
        <authorList>
            <consortium name="Pathogen Informatics"/>
        </authorList>
    </citation>
    <scope>NUCLEOTIDE SEQUENCE [LARGE SCALE GENOMIC DNA]</scope>
    <source>
        <strain evidence="4 5">NCTC11429</strain>
    </source>
</reference>
<dbReference type="STRING" id="1123265.GCA_000686625_00646"/>
<feature type="domain" description="HTH LytTR-type" evidence="3">
    <location>
        <begin position="140"/>
        <end position="242"/>
    </location>
</feature>
<organism evidence="4 5">
    <name type="scientific">Sphingobacterium thalpophilum</name>
    <dbReference type="NCBI Taxonomy" id="259"/>
    <lineage>
        <taxon>Bacteria</taxon>
        <taxon>Pseudomonadati</taxon>
        <taxon>Bacteroidota</taxon>
        <taxon>Sphingobacteriia</taxon>
        <taxon>Sphingobacteriales</taxon>
        <taxon>Sphingobacteriaceae</taxon>
        <taxon>Sphingobacterium</taxon>
    </lineage>
</organism>
<feature type="modified residue" description="4-aspartylphosphate" evidence="1">
    <location>
        <position position="56"/>
    </location>
</feature>
<dbReference type="GeneID" id="78460873"/>
<name>A0A4U9U492_9SPHI</name>
<evidence type="ECO:0000256" key="1">
    <source>
        <dbReference type="PROSITE-ProRule" id="PRU00169"/>
    </source>
</evidence>
<dbReference type="InterPro" id="IPR011006">
    <property type="entry name" value="CheY-like_superfamily"/>
</dbReference>
<dbReference type="GO" id="GO:0000156">
    <property type="term" value="F:phosphorelay response regulator activity"/>
    <property type="evidence" value="ECO:0007669"/>
    <property type="project" value="InterPro"/>
</dbReference>
<keyword evidence="1" id="KW-0597">Phosphoprotein</keyword>
<protein>
    <submittedName>
        <fullName evidence="4">Probable transcriptional regulatory protein YehT</fullName>
    </submittedName>
</protein>
<proteinExistence type="predicted"/>
<dbReference type="Pfam" id="PF04397">
    <property type="entry name" value="LytTR"/>
    <property type="match status" value="1"/>
</dbReference>
<dbReference type="InterPro" id="IPR046947">
    <property type="entry name" value="LytR-like"/>
</dbReference>
<dbReference type="InterPro" id="IPR007492">
    <property type="entry name" value="LytTR_DNA-bd_dom"/>
</dbReference>
<sequence length="242" mass="27537">MAKKSVLIIDDEEHGRVLVRQYLKPFDAYYVAGECANGLEAIGQIDRLEPDLIFLDIQMPGANGFEVLQKIGHVPQVIFTTAYDKYAIQAFETNATDYLLKPYTKERFVKTMEKLHTNSVPSSFMLGETLGKKSAFPERILVESKKRYRNIDVADIIFLRAFGDYTELHTSSEMYLSSSGISTLASRLDPEKFLRIHRSVAVNVQHISELYRDIGKTFLVMDNGTELTVGRSYLPTIKHLIF</sequence>
<evidence type="ECO:0000259" key="2">
    <source>
        <dbReference type="PROSITE" id="PS50110"/>
    </source>
</evidence>
<evidence type="ECO:0000313" key="5">
    <source>
        <dbReference type="Proteomes" id="UP000308196"/>
    </source>
</evidence>
<gene>
    <name evidence="4" type="primary">yehT_1</name>
    <name evidence="4" type="ORF">NCTC11429_00031</name>
</gene>
<dbReference type="PROSITE" id="PS50930">
    <property type="entry name" value="HTH_LYTTR"/>
    <property type="match status" value="1"/>
</dbReference>
<dbReference type="RefSeq" id="WP_028068736.1">
    <property type="nucleotide sequence ID" value="NZ_LR590484.1"/>
</dbReference>
<dbReference type="Proteomes" id="UP000308196">
    <property type="component" value="Chromosome"/>
</dbReference>
<dbReference type="PROSITE" id="PS50110">
    <property type="entry name" value="RESPONSE_REGULATORY"/>
    <property type="match status" value="1"/>
</dbReference>
<evidence type="ECO:0000259" key="3">
    <source>
        <dbReference type="PROSITE" id="PS50930"/>
    </source>
</evidence>
<dbReference type="SMART" id="SM00448">
    <property type="entry name" value="REC"/>
    <property type="match status" value="1"/>
</dbReference>
<accession>A0A4U9U492</accession>
<dbReference type="PANTHER" id="PTHR37299">
    <property type="entry name" value="TRANSCRIPTIONAL REGULATOR-RELATED"/>
    <property type="match status" value="1"/>
</dbReference>